<evidence type="ECO:0000313" key="1">
    <source>
        <dbReference type="EMBL" id="CAM9645926.1"/>
    </source>
</evidence>
<organism evidence="1 2">
    <name type="scientific">Rangifer tarandus platyrhynchus</name>
    <name type="common">Svalbard reindeer</name>
    <dbReference type="NCBI Taxonomy" id="3082113"/>
    <lineage>
        <taxon>Eukaryota</taxon>
        <taxon>Metazoa</taxon>
        <taxon>Chordata</taxon>
        <taxon>Craniata</taxon>
        <taxon>Vertebrata</taxon>
        <taxon>Euteleostomi</taxon>
        <taxon>Mammalia</taxon>
        <taxon>Eutheria</taxon>
        <taxon>Laurasiatheria</taxon>
        <taxon>Artiodactyla</taxon>
        <taxon>Ruminantia</taxon>
        <taxon>Pecora</taxon>
        <taxon>Cervidae</taxon>
        <taxon>Odocoileinae</taxon>
        <taxon>Rangifer</taxon>
    </lineage>
</organism>
<reference evidence="1" key="2">
    <citation type="submission" date="2025-03" db="EMBL/GenBank/DDBJ databases">
        <authorList>
            <consortium name="ELIXIR-Norway"/>
            <consortium name="Elixir Norway"/>
        </authorList>
    </citation>
    <scope>NUCLEOTIDE SEQUENCE</scope>
</reference>
<name>A0AC59YF63_RANTA</name>
<sequence length="278" mass="28927">MINKPNSKLPGIICEFSFPASLQAEPEQTSQPCLGGIQSGPVSGISQERPRTPCSLSALPPTNLHPGKACNLPWAKLLGPLICKTEQTHTCPLGSLSTKRNIRNEPRPSAAASAFPLGPLQRTGVGTDAPPATLGASTEHVRAELSLARRSHPLPREAHCRGCVSGCFGKTESRLAWEGGRVGVQAPAPPPASRGLRGAVEGASLSLRVLACLPFLPSPPSMDAQKRLGLCPVPREGCPPPEHSVHLPPPTNGTSETLSRLPDPSPSSRVCAPGGLPG</sequence>
<protein>
    <submittedName>
        <fullName evidence="1">Uncharacterized protein</fullName>
    </submittedName>
</protein>
<evidence type="ECO:0000313" key="2">
    <source>
        <dbReference type="Proteomes" id="UP001162501"/>
    </source>
</evidence>
<dbReference type="EMBL" id="OX596098">
    <property type="protein sequence ID" value="CAM9645926.1"/>
    <property type="molecule type" value="Genomic_DNA"/>
</dbReference>
<accession>A0AC59YF63</accession>
<proteinExistence type="predicted"/>
<gene>
    <name evidence="1" type="ORF">MRATA1EN22A_LOCUS5447</name>
</gene>
<reference evidence="1" key="1">
    <citation type="submission" date="2023-05" db="EMBL/GenBank/DDBJ databases">
        <authorList>
            <consortium name="ELIXIR-Norway"/>
        </authorList>
    </citation>
    <scope>NUCLEOTIDE SEQUENCE</scope>
</reference>
<dbReference type="Proteomes" id="UP001162501">
    <property type="component" value="Chromosome 14"/>
</dbReference>